<evidence type="ECO:0000256" key="1">
    <source>
        <dbReference type="ARBA" id="ARBA00002889"/>
    </source>
</evidence>
<reference evidence="9 10" key="2">
    <citation type="submission" date="2019-11" db="EMBL/GenBank/DDBJ databases">
        <authorList>
            <person name="Lu H."/>
        </authorList>
    </citation>
    <scope>NUCLEOTIDE SEQUENCE [LARGE SCALE GENOMIC DNA]</scope>
    <source>
        <strain evidence="9 10">FIM1</strain>
    </source>
</reference>
<dbReference type="InterPro" id="IPR019002">
    <property type="entry name" value="Ribosome_biogenesis_Nop16"/>
</dbReference>
<comment type="function">
    <text evidence="1">Involved in the biogenesis of the 60S ribosomal subunit.</text>
</comment>
<evidence type="ECO:0000256" key="4">
    <source>
        <dbReference type="ARBA" id="ARBA00015522"/>
    </source>
</evidence>
<sequence length="243" mass="28491">MASVRRRKMAKSSVRKVSRRNKDKQKKVNIKGNPIIAENWDYSLTLAQNYKRLGLKVKMGKFAGGEEADLTKVVKKEVYQHSAFSDSEDESGSESESDSESKGQDDEKNPDELNSDGEYDETKIPEGEARIVRDEEGNIVKIYYGKKKTIDIDMDVEELRRQVEQNENKTEVVKKLEAFASRPVAKKERSFSDREDQWLEQLYKKHGDNYRKMFFDTKLNVYQQTENQIRRKLLKWKKLHNIE</sequence>
<evidence type="ECO:0000256" key="2">
    <source>
        <dbReference type="ARBA" id="ARBA00004604"/>
    </source>
</evidence>
<gene>
    <name evidence="9" type="primary">NOP16</name>
    <name evidence="9" type="ORF">FIM1_3480</name>
</gene>
<keyword evidence="10" id="KW-1185">Reference proteome</keyword>
<dbReference type="Pfam" id="PF09420">
    <property type="entry name" value="Nop16"/>
    <property type="match status" value="1"/>
</dbReference>
<dbReference type="EMBL" id="CP015058">
    <property type="protein sequence ID" value="QGN16758.1"/>
    <property type="molecule type" value="Genomic_DNA"/>
</dbReference>
<evidence type="ECO:0000256" key="3">
    <source>
        <dbReference type="ARBA" id="ARBA00008479"/>
    </source>
</evidence>
<evidence type="ECO:0000256" key="5">
    <source>
        <dbReference type="ARBA" id="ARBA00022517"/>
    </source>
</evidence>
<feature type="region of interest" description="Disordered" evidence="8">
    <location>
        <begin position="81"/>
        <end position="130"/>
    </location>
</feature>
<keyword evidence="5" id="KW-0690">Ribosome biogenesis</keyword>
<evidence type="ECO:0000313" key="10">
    <source>
        <dbReference type="Proteomes" id="UP000422736"/>
    </source>
</evidence>
<keyword evidence="7" id="KW-0539">Nucleus</keyword>
<comment type="similarity">
    <text evidence="3">Belongs to the NOP16 family.</text>
</comment>
<dbReference type="PANTHER" id="PTHR13243:SF1">
    <property type="entry name" value="NUCLEOLAR PROTEIN 16"/>
    <property type="match status" value="1"/>
</dbReference>
<evidence type="ECO:0000256" key="8">
    <source>
        <dbReference type="SAM" id="MobiDB-lite"/>
    </source>
</evidence>
<accession>A0ABX6EWS5</accession>
<comment type="subcellular location">
    <subcellularLocation>
        <location evidence="2">Nucleus</location>
        <location evidence="2">Nucleolus</location>
    </subcellularLocation>
</comment>
<proteinExistence type="inferred from homology"/>
<dbReference type="Proteomes" id="UP000422736">
    <property type="component" value="Chromosome 5"/>
</dbReference>
<evidence type="ECO:0000256" key="6">
    <source>
        <dbReference type="ARBA" id="ARBA00022552"/>
    </source>
</evidence>
<protein>
    <recommendedName>
        <fullName evidence="4">Nucleolar protein 16</fullName>
    </recommendedName>
</protein>
<feature type="compositionally biased region" description="Basic and acidic residues" evidence="8">
    <location>
        <begin position="120"/>
        <end position="130"/>
    </location>
</feature>
<organism evidence="9 10">
    <name type="scientific">Kluyveromyces marxianus</name>
    <name type="common">Yeast</name>
    <name type="synonym">Candida kefyr</name>
    <dbReference type="NCBI Taxonomy" id="4911"/>
    <lineage>
        <taxon>Eukaryota</taxon>
        <taxon>Fungi</taxon>
        <taxon>Dikarya</taxon>
        <taxon>Ascomycota</taxon>
        <taxon>Saccharomycotina</taxon>
        <taxon>Saccharomycetes</taxon>
        <taxon>Saccharomycetales</taxon>
        <taxon>Saccharomycetaceae</taxon>
        <taxon>Kluyveromyces</taxon>
    </lineage>
</organism>
<feature type="compositionally biased region" description="Basic residues" evidence="8">
    <location>
        <begin position="1"/>
        <end position="29"/>
    </location>
</feature>
<evidence type="ECO:0000313" key="9">
    <source>
        <dbReference type="EMBL" id="QGN16758.1"/>
    </source>
</evidence>
<name>A0ABX6EWS5_KLUMA</name>
<feature type="compositionally biased region" description="Acidic residues" evidence="8">
    <location>
        <begin position="86"/>
        <end position="98"/>
    </location>
</feature>
<feature type="compositionally biased region" description="Basic and acidic residues" evidence="8">
    <location>
        <begin position="99"/>
        <end position="111"/>
    </location>
</feature>
<feature type="region of interest" description="Disordered" evidence="8">
    <location>
        <begin position="1"/>
        <end position="32"/>
    </location>
</feature>
<keyword evidence="6" id="KW-0698">rRNA processing</keyword>
<dbReference type="PANTHER" id="PTHR13243">
    <property type="entry name" value="HSPC111 PROTEIN-RELATED"/>
    <property type="match status" value="1"/>
</dbReference>
<evidence type="ECO:0000256" key="7">
    <source>
        <dbReference type="ARBA" id="ARBA00023242"/>
    </source>
</evidence>
<reference evidence="9 10" key="1">
    <citation type="submission" date="2016-03" db="EMBL/GenBank/DDBJ databases">
        <title>How can Kluyveromyces marxianus grow so fast - potential evolutionary course in Saccharomyces Complex revealed by comparative genomics.</title>
        <authorList>
            <person name="Mo W."/>
            <person name="Lu W."/>
            <person name="Yang X."/>
            <person name="Qi J."/>
            <person name="Lv H."/>
        </authorList>
    </citation>
    <scope>NUCLEOTIDE SEQUENCE [LARGE SCALE GENOMIC DNA]</scope>
    <source>
        <strain evidence="9 10">FIM1</strain>
    </source>
</reference>